<dbReference type="InterPro" id="IPR007722">
    <property type="entry name" value="DCP2_BoxA"/>
</dbReference>
<evidence type="ECO:0000256" key="14">
    <source>
        <dbReference type="ARBA" id="ARBA00060003"/>
    </source>
</evidence>
<reference evidence="20" key="2">
    <citation type="submission" date="2018-07" db="EMBL/GenBank/DDBJ databases">
        <authorList>
            <person name="Quirk P.G."/>
            <person name="Krulwich T.A."/>
        </authorList>
    </citation>
    <scope>NUCLEOTIDE SEQUENCE</scope>
</reference>
<dbReference type="AlphaFoldDB" id="A0A336KD04"/>
<evidence type="ECO:0000256" key="3">
    <source>
        <dbReference type="ARBA" id="ARBA00004123"/>
    </source>
</evidence>
<feature type="domain" description="Nudix hydrolase" evidence="18">
    <location>
        <begin position="100"/>
        <end position="231"/>
    </location>
</feature>
<evidence type="ECO:0000313" key="19">
    <source>
        <dbReference type="EMBL" id="SSX01265.1"/>
    </source>
</evidence>
<evidence type="ECO:0000256" key="4">
    <source>
        <dbReference type="ARBA" id="ARBA00004201"/>
    </source>
</evidence>
<evidence type="ECO:0000256" key="16">
    <source>
        <dbReference type="ARBA" id="ARBA00078183"/>
    </source>
</evidence>
<evidence type="ECO:0000256" key="6">
    <source>
        <dbReference type="ARBA" id="ARBA00022490"/>
    </source>
</evidence>
<dbReference type="CDD" id="cd03672">
    <property type="entry name" value="NUDIX_Dcp2p_Nudt20"/>
    <property type="match status" value="1"/>
</dbReference>
<feature type="compositionally biased region" description="Basic and acidic residues" evidence="17">
    <location>
        <begin position="368"/>
        <end position="389"/>
    </location>
</feature>
<dbReference type="Gene3D" id="3.90.79.10">
    <property type="entry name" value="Nucleoside Triphosphate Pyrophosphohydrolase"/>
    <property type="match status" value="1"/>
</dbReference>
<evidence type="ECO:0000256" key="7">
    <source>
        <dbReference type="ARBA" id="ARBA00022553"/>
    </source>
</evidence>
<dbReference type="PROSITE" id="PS00893">
    <property type="entry name" value="NUDIX_BOX"/>
    <property type="match status" value="1"/>
</dbReference>
<keyword evidence="6" id="KW-0963">Cytoplasm</keyword>
<dbReference type="EMBL" id="UFQS01000201">
    <property type="protein sequence ID" value="SSX01265.1"/>
    <property type="molecule type" value="Genomic_DNA"/>
</dbReference>
<dbReference type="Pfam" id="PF00293">
    <property type="entry name" value="NUDIX"/>
    <property type="match status" value="1"/>
</dbReference>
<dbReference type="GO" id="GO:0005634">
    <property type="term" value="C:nucleus"/>
    <property type="evidence" value="ECO:0007669"/>
    <property type="project" value="UniProtKB-SubCell"/>
</dbReference>
<dbReference type="GO" id="GO:0000932">
    <property type="term" value="C:P-body"/>
    <property type="evidence" value="ECO:0007669"/>
    <property type="project" value="UniProtKB-SubCell"/>
</dbReference>
<dbReference type="FunFam" id="3.90.79.10:FF:000003">
    <property type="entry name" value="M7GpppN-mRNA hydrolase isoform 2"/>
    <property type="match status" value="1"/>
</dbReference>
<dbReference type="GO" id="GO:0030145">
    <property type="term" value="F:manganese ion binding"/>
    <property type="evidence" value="ECO:0007669"/>
    <property type="project" value="InterPro"/>
</dbReference>
<evidence type="ECO:0000256" key="9">
    <source>
        <dbReference type="ARBA" id="ARBA00022801"/>
    </source>
</evidence>
<dbReference type="InterPro" id="IPR020084">
    <property type="entry name" value="NUDIX_hydrolase_CS"/>
</dbReference>
<dbReference type="SMART" id="SM01125">
    <property type="entry name" value="DCP2"/>
    <property type="match status" value="1"/>
</dbReference>
<organism evidence="19">
    <name type="scientific">Culicoides sonorensis</name>
    <name type="common">Biting midge</name>
    <dbReference type="NCBI Taxonomy" id="179676"/>
    <lineage>
        <taxon>Eukaryota</taxon>
        <taxon>Metazoa</taxon>
        <taxon>Ecdysozoa</taxon>
        <taxon>Arthropoda</taxon>
        <taxon>Hexapoda</taxon>
        <taxon>Insecta</taxon>
        <taxon>Pterygota</taxon>
        <taxon>Neoptera</taxon>
        <taxon>Endopterygota</taxon>
        <taxon>Diptera</taxon>
        <taxon>Nematocera</taxon>
        <taxon>Chironomoidea</taxon>
        <taxon>Ceratopogonidae</taxon>
        <taxon>Ceratopogoninae</taxon>
        <taxon>Culicoides</taxon>
        <taxon>Monoculicoides</taxon>
    </lineage>
</organism>
<dbReference type="PANTHER" id="PTHR23114">
    <property type="entry name" value="M7GPPPN-MRNA HYDROLASE"/>
    <property type="match status" value="1"/>
</dbReference>
<keyword evidence="12" id="KW-0539">Nucleus</keyword>
<protein>
    <recommendedName>
        <fullName evidence="15">m7GpppN-mRNA hydrolase</fullName>
    </recommendedName>
    <alternativeName>
        <fullName evidence="16">mRNA-decapping enzyme 2</fullName>
    </alternativeName>
</protein>
<dbReference type="Pfam" id="PF05026">
    <property type="entry name" value="DCP2"/>
    <property type="match status" value="1"/>
</dbReference>
<evidence type="ECO:0000256" key="15">
    <source>
        <dbReference type="ARBA" id="ARBA00068566"/>
    </source>
</evidence>
<evidence type="ECO:0000256" key="11">
    <source>
        <dbReference type="ARBA" id="ARBA00023211"/>
    </source>
</evidence>
<evidence type="ECO:0000256" key="10">
    <source>
        <dbReference type="ARBA" id="ARBA00022884"/>
    </source>
</evidence>
<evidence type="ECO:0000256" key="13">
    <source>
        <dbReference type="ARBA" id="ARBA00047661"/>
    </source>
</evidence>
<feature type="compositionally biased region" description="Basic and acidic residues" evidence="17">
    <location>
        <begin position="272"/>
        <end position="305"/>
    </location>
</feature>
<dbReference type="GO" id="GO:0000290">
    <property type="term" value="P:deadenylation-dependent decapping of nuclear-transcribed mRNA"/>
    <property type="evidence" value="ECO:0007669"/>
    <property type="project" value="InterPro"/>
</dbReference>
<sequence>MEKQVPFIPQEILDDLCSRFIINIPEEEKANMIRVCFQIELAHWFYLDFLCSHKEQKHDQKLPSCGMKHFTYIIFRHVPFLNPQLPNLDKVLEEWKQYKLSVPTYGAILISENLKSVLLVQSYFAKSSWGFPKGKINEHEDPMHCAIREVYEETGYDCSKDIKPNDYIELVINFQYTRLYLVTGVPLTTKFQPRTRNEIKCCEWFPVELLPTHKYQVETKTNLGIGPNSFFMILPFIKQLKRWLKEFESRKEKESRASSRNKNPRSNSRMKPNFETRHTPQTEPTHKNPNKENNRRARLKSTSEMEGFKLANFEIPKTAHGASIPGIYGTPASVPKNQGSTKQQEPRRRRLVFENKNFKDQPTSQKPVIEKSKEKTVEKPQEKPHPKIDEPVQDNLIVKFNSMKLTQAKPDKPVQENLDEDLLGQFNKIKLDMEKWPEMFEAEFNKITVWSDFKLDRDAILKAGGLL</sequence>
<comment type="function">
    <text evidence="14">Decapping metalloenzyme that catalyzes the cleavage of the cap structure on mRNAs. Removes the 7-methyl guanine cap structure from mRNA molecules, yielding a 5'-phosphorylated mRNA fragment and 7m-GDP. Necessary for the degradation of mRNAs, both in normal mRNA turnover and in nonsense-mediated mRNA decay. Plays a role in replication-dependent histone mRNA degradation. Has higher activity towards mRNAs that lack a poly(A) tail. Has no activity towards a cap structure lacking an RNA moiety. The presence of a N(6)-methyladenosine methylation at the second transcribed position of mRNAs (N(6),2'-O-dimethyladenosine cap; m6A(m)) provides resistance to DCP2-mediated decapping. Blocks autophagy in nutrient-rich conditions by repressing the expression of ATG-related genes through degradation of their transcripts.</text>
</comment>
<comment type="cofactor">
    <cofactor evidence="2">
        <name>Mg(2+)</name>
        <dbReference type="ChEBI" id="CHEBI:18420"/>
    </cofactor>
</comment>
<dbReference type="InterPro" id="IPR036189">
    <property type="entry name" value="DCP2_BoxA_sf"/>
</dbReference>
<dbReference type="Gene3D" id="1.10.10.1050">
    <property type="entry name" value="Dcp2, box A domain"/>
    <property type="match status" value="1"/>
</dbReference>
<dbReference type="GO" id="GO:0000184">
    <property type="term" value="P:nuclear-transcribed mRNA catabolic process, nonsense-mediated decay"/>
    <property type="evidence" value="ECO:0007669"/>
    <property type="project" value="InterPro"/>
</dbReference>
<comment type="cofactor">
    <cofactor evidence="1">
        <name>Mn(2+)</name>
        <dbReference type="ChEBI" id="CHEBI:29035"/>
    </cofactor>
</comment>
<dbReference type="InterPro" id="IPR015797">
    <property type="entry name" value="NUDIX_hydrolase-like_dom_sf"/>
</dbReference>
<evidence type="ECO:0000256" key="8">
    <source>
        <dbReference type="ARBA" id="ARBA00022723"/>
    </source>
</evidence>
<proteinExistence type="inferred from homology"/>
<evidence type="ECO:0000256" key="12">
    <source>
        <dbReference type="ARBA" id="ARBA00023242"/>
    </source>
</evidence>
<reference evidence="19" key="1">
    <citation type="submission" date="2018-04" db="EMBL/GenBank/DDBJ databases">
        <authorList>
            <person name="Go L.Y."/>
            <person name="Mitchell J.A."/>
        </authorList>
    </citation>
    <scope>NUCLEOTIDE SEQUENCE</scope>
    <source>
        <tissue evidence="19">Whole organism</tissue>
    </source>
</reference>
<evidence type="ECO:0000313" key="20">
    <source>
        <dbReference type="EMBL" id="SSX21645.1"/>
    </source>
</evidence>
<dbReference type="PANTHER" id="PTHR23114:SF17">
    <property type="entry name" value="M7GPPPN-MRNA HYDROLASE"/>
    <property type="match status" value="1"/>
</dbReference>
<keyword evidence="8" id="KW-0479">Metal-binding</keyword>
<keyword evidence="10" id="KW-0694">RNA-binding</keyword>
<dbReference type="GO" id="GO:0003723">
    <property type="term" value="F:RNA binding"/>
    <property type="evidence" value="ECO:0007669"/>
    <property type="project" value="UniProtKB-KW"/>
</dbReference>
<evidence type="ECO:0000256" key="17">
    <source>
        <dbReference type="SAM" id="MobiDB-lite"/>
    </source>
</evidence>
<evidence type="ECO:0000259" key="18">
    <source>
        <dbReference type="PROSITE" id="PS51462"/>
    </source>
</evidence>
<evidence type="ECO:0000256" key="2">
    <source>
        <dbReference type="ARBA" id="ARBA00001946"/>
    </source>
</evidence>
<dbReference type="EMBL" id="UFQT01000201">
    <property type="protein sequence ID" value="SSX21645.1"/>
    <property type="molecule type" value="Genomic_DNA"/>
</dbReference>
<feature type="compositionally biased region" description="Low complexity" evidence="17">
    <location>
        <begin position="258"/>
        <end position="269"/>
    </location>
</feature>
<dbReference type="PROSITE" id="PS51462">
    <property type="entry name" value="NUDIX"/>
    <property type="match status" value="1"/>
</dbReference>
<dbReference type="InterPro" id="IPR044099">
    <property type="entry name" value="Dcp2_NUDIX"/>
</dbReference>
<dbReference type="SUPFAM" id="SSF55811">
    <property type="entry name" value="Nudix"/>
    <property type="match status" value="1"/>
</dbReference>
<accession>A0A336KD04</accession>
<feature type="region of interest" description="Disordered" evidence="17">
    <location>
        <begin position="320"/>
        <end position="389"/>
    </location>
</feature>
<dbReference type="VEuPathDB" id="VectorBase:CSON004968"/>
<name>A0A336KD04_CULSO</name>
<comment type="catalytic activity">
    <reaction evidence="13">
        <text>a 5'-end (N(7)-methyl 5'-triphosphoguanosine)-ribonucleoside in mRNA + H2O = N(7)-methyl-GDP + a 5'-end phospho-ribonucleoside in mRNA + 2 H(+)</text>
        <dbReference type="Rhea" id="RHEA:67484"/>
        <dbReference type="Rhea" id="RHEA-COMP:15692"/>
        <dbReference type="Rhea" id="RHEA-COMP:17167"/>
        <dbReference type="ChEBI" id="CHEBI:15377"/>
        <dbReference type="ChEBI" id="CHEBI:15378"/>
        <dbReference type="ChEBI" id="CHEBI:63714"/>
        <dbReference type="ChEBI" id="CHEBI:138282"/>
        <dbReference type="ChEBI" id="CHEBI:156461"/>
        <dbReference type="EC" id="3.6.1.62"/>
    </reaction>
    <physiologicalReaction direction="left-to-right" evidence="13">
        <dbReference type="Rhea" id="RHEA:67485"/>
    </physiologicalReaction>
</comment>
<comment type="subcellular location">
    <subcellularLocation>
        <location evidence="4">Cytoplasm</location>
        <location evidence="4">P-body</location>
    </subcellularLocation>
    <subcellularLocation>
        <location evidence="3">Nucleus</location>
    </subcellularLocation>
</comment>
<dbReference type="GO" id="GO:0140933">
    <property type="term" value="F:5'-(N(7)-methylguanosine 5'-triphospho)-[mRNA] hydrolase activity"/>
    <property type="evidence" value="ECO:0007669"/>
    <property type="project" value="UniProtKB-EC"/>
</dbReference>
<dbReference type="InterPro" id="IPR000086">
    <property type="entry name" value="NUDIX_hydrolase_dom"/>
</dbReference>
<keyword evidence="7" id="KW-0597">Phosphoprotein</keyword>
<keyword evidence="11" id="KW-0464">Manganese</keyword>
<dbReference type="SUPFAM" id="SSF140586">
    <property type="entry name" value="Dcp2 domain-like"/>
    <property type="match status" value="1"/>
</dbReference>
<gene>
    <name evidence="19" type="primary">CSON004968</name>
</gene>
<feature type="region of interest" description="Disordered" evidence="17">
    <location>
        <begin position="249"/>
        <end position="305"/>
    </location>
</feature>
<comment type="similarity">
    <text evidence="5">Belongs to the Nudix hydrolase family. DCP2 subfamily.</text>
</comment>
<dbReference type="FunFam" id="1.10.10.1050:FF:000001">
    <property type="entry name" value="M7GpppN-mRNA hydrolase isoform 2"/>
    <property type="match status" value="1"/>
</dbReference>
<evidence type="ECO:0000256" key="1">
    <source>
        <dbReference type="ARBA" id="ARBA00001936"/>
    </source>
</evidence>
<evidence type="ECO:0000256" key="5">
    <source>
        <dbReference type="ARBA" id="ARBA00005279"/>
    </source>
</evidence>
<keyword evidence="9" id="KW-0378">Hydrolase</keyword>